<keyword evidence="2" id="KW-1185">Reference proteome</keyword>
<accession>A0A5S9IRP3</accession>
<proteinExistence type="predicted"/>
<gene>
    <name evidence="1" type="ORF">UABAM_05050</name>
</gene>
<evidence type="ECO:0000313" key="2">
    <source>
        <dbReference type="Proteomes" id="UP000326354"/>
    </source>
</evidence>
<reference evidence="1 2" key="1">
    <citation type="submission" date="2019-08" db="EMBL/GenBank/DDBJ databases">
        <title>Complete genome sequence of Candidatus Uab amorphum.</title>
        <authorList>
            <person name="Shiratori T."/>
            <person name="Suzuki S."/>
            <person name="Kakizawa Y."/>
            <person name="Ishida K."/>
        </authorList>
    </citation>
    <scope>NUCLEOTIDE SEQUENCE [LARGE SCALE GENOMIC DNA]</scope>
    <source>
        <strain evidence="1 2">SRT547</strain>
    </source>
</reference>
<organism evidence="1 2">
    <name type="scientific">Uabimicrobium amorphum</name>
    <dbReference type="NCBI Taxonomy" id="2596890"/>
    <lineage>
        <taxon>Bacteria</taxon>
        <taxon>Pseudomonadati</taxon>
        <taxon>Planctomycetota</taxon>
        <taxon>Candidatus Uabimicrobiia</taxon>
        <taxon>Candidatus Uabimicrobiales</taxon>
        <taxon>Candidatus Uabimicrobiaceae</taxon>
        <taxon>Candidatus Uabimicrobium</taxon>
    </lineage>
</organism>
<dbReference type="Proteomes" id="UP000326354">
    <property type="component" value="Chromosome"/>
</dbReference>
<dbReference type="KEGG" id="uam:UABAM_05050"/>
<dbReference type="RefSeq" id="WP_151970710.1">
    <property type="nucleotide sequence ID" value="NZ_AP019860.1"/>
</dbReference>
<protein>
    <submittedName>
        <fullName evidence="1">Uncharacterized protein</fullName>
    </submittedName>
</protein>
<name>A0A5S9IRP3_UABAM</name>
<dbReference type="EMBL" id="AP019860">
    <property type="protein sequence ID" value="BBM86664.1"/>
    <property type="molecule type" value="Genomic_DNA"/>
</dbReference>
<evidence type="ECO:0000313" key="1">
    <source>
        <dbReference type="EMBL" id="BBM86664.1"/>
    </source>
</evidence>
<dbReference type="OrthoDB" id="5416493at2"/>
<sequence>MPFTVSKYCDSASAFRFNSDCQARLGHVTALKVDGKDITADLTIRDPMNPQDASKTVKVVGVINAFAWNLEITGSFDLSMQVSDDNKTELLGKLLKGIQDTSVEAKFTVYEYDTPKKKYFKAVDTDDKNMKGSIKLNGTDRMIAISEEPSQEVEQPTNFRFEISITPAREQQVLNFAVREGANISKQWGTTQGSA</sequence>
<dbReference type="AlphaFoldDB" id="A0A5S9IRP3"/>